<reference evidence="2" key="1">
    <citation type="journal article" date="2020" name="Stud. Mycol.">
        <title>101 Dothideomycetes genomes: a test case for predicting lifestyles and emergence of pathogens.</title>
        <authorList>
            <person name="Haridas S."/>
            <person name="Albert R."/>
            <person name="Binder M."/>
            <person name="Bloem J."/>
            <person name="Labutti K."/>
            <person name="Salamov A."/>
            <person name="Andreopoulos B."/>
            <person name="Baker S."/>
            <person name="Barry K."/>
            <person name="Bills G."/>
            <person name="Bluhm B."/>
            <person name="Cannon C."/>
            <person name="Castanera R."/>
            <person name="Culley D."/>
            <person name="Daum C."/>
            <person name="Ezra D."/>
            <person name="Gonzalez J."/>
            <person name="Henrissat B."/>
            <person name="Kuo A."/>
            <person name="Liang C."/>
            <person name="Lipzen A."/>
            <person name="Lutzoni F."/>
            <person name="Magnuson J."/>
            <person name="Mondo S."/>
            <person name="Nolan M."/>
            <person name="Ohm R."/>
            <person name="Pangilinan J."/>
            <person name="Park H.-J."/>
            <person name="Ramirez L."/>
            <person name="Alfaro M."/>
            <person name="Sun H."/>
            <person name="Tritt A."/>
            <person name="Yoshinaga Y."/>
            <person name="Zwiers L.-H."/>
            <person name="Turgeon B."/>
            <person name="Goodwin S."/>
            <person name="Spatafora J."/>
            <person name="Crous P."/>
            <person name="Grigoriev I."/>
        </authorList>
    </citation>
    <scope>NUCLEOTIDE SEQUENCE</scope>
    <source>
        <strain evidence="2">CBS 110217</strain>
    </source>
</reference>
<protein>
    <submittedName>
        <fullName evidence="2">HET-domain-containing protein</fullName>
    </submittedName>
</protein>
<evidence type="ECO:0000313" key="2">
    <source>
        <dbReference type="EMBL" id="KAF2031346.1"/>
    </source>
</evidence>
<dbReference type="Proteomes" id="UP000799777">
    <property type="component" value="Unassembled WGS sequence"/>
</dbReference>
<dbReference type="PANTHER" id="PTHR33112:SF1">
    <property type="entry name" value="HETEROKARYON INCOMPATIBILITY DOMAIN-CONTAINING PROTEIN"/>
    <property type="match status" value="1"/>
</dbReference>
<proteinExistence type="predicted"/>
<dbReference type="PANTHER" id="PTHR33112">
    <property type="entry name" value="DOMAIN PROTEIN, PUTATIVE-RELATED"/>
    <property type="match status" value="1"/>
</dbReference>
<accession>A0A9P4HAG6</accession>
<dbReference type="EMBL" id="ML978181">
    <property type="protein sequence ID" value="KAF2031346.1"/>
    <property type="molecule type" value="Genomic_DNA"/>
</dbReference>
<keyword evidence="3" id="KW-1185">Reference proteome</keyword>
<dbReference type="Pfam" id="PF06985">
    <property type="entry name" value="HET"/>
    <property type="match status" value="1"/>
</dbReference>
<dbReference type="InterPro" id="IPR010730">
    <property type="entry name" value="HET"/>
</dbReference>
<evidence type="ECO:0000259" key="1">
    <source>
        <dbReference type="Pfam" id="PF06985"/>
    </source>
</evidence>
<gene>
    <name evidence="2" type="ORF">EK21DRAFT_110949</name>
</gene>
<dbReference type="AlphaFoldDB" id="A0A9P4HAG6"/>
<sequence length="330" mass="38210">MEDSRSESLRLSQYVDWDLAQHWVQDLAERRMNKHNMFLSPKALEDVRVIDVERGNIDHLPPNSQYVALSYVWKVEAGQVQSTMSSLQRLRKPGSLNQFQLSQTVTDAMTVCKELKYRYLWIDRLCICQDDASYQKSRKLDQMASIYNQAALAIVAAVGADADYGLVGVSRPRLPKQRMLKLTQNFQLVECVQNLDFSLFHSRWRSRGWTYQEHIAPSTIFFFTNDGLHMQRGHGKYRETFSEGPVEDPESSYGTENIVLAMVEEYTQRKLTYDDDIIRAFSSLSMRKRLLSAYHRMTLTAQCYGNQVISTLRLENPRQRIPSRPGLGHP</sequence>
<dbReference type="OrthoDB" id="2958217at2759"/>
<name>A0A9P4HAG6_9PLEO</name>
<evidence type="ECO:0000313" key="3">
    <source>
        <dbReference type="Proteomes" id="UP000799777"/>
    </source>
</evidence>
<feature type="domain" description="Heterokaryon incompatibility" evidence="1">
    <location>
        <begin position="66"/>
        <end position="213"/>
    </location>
</feature>
<organism evidence="2 3">
    <name type="scientific">Setomelanomma holmii</name>
    <dbReference type="NCBI Taxonomy" id="210430"/>
    <lineage>
        <taxon>Eukaryota</taxon>
        <taxon>Fungi</taxon>
        <taxon>Dikarya</taxon>
        <taxon>Ascomycota</taxon>
        <taxon>Pezizomycotina</taxon>
        <taxon>Dothideomycetes</taxon>
        <taxon>Pleosporomycetidae</taxon>
        <taxon>Pleosporales</taxon>
        <taxon>Pleosporineae</taxon>
        <taxon>Phaeosphaeriaceae</taxon>
        <taxon>Setomelanomma</taxon>
    </lineage>
</organism>
<comment type="caution">
    <text evidence="2">The sequence shown here is derived from an EMBL/GenBank/DDBJ whole genome shotgun (WGS) entry which is preliminary data.</text>
</comment>